<keyword evidence="5" id="KW-0539">Nucleus</keyword>
<dbReference type="PANTHER" id="PTHR10598:SF0">
    <property type="entry name" value="SET1_ASH2 HISTONE METHYLTRANSFERASE COMPLEX SUBUNIT ASH2"/>
    <property type="match status" value="1"/>
</dbReference>
<evidence type="ECO:0000313" key="9">
    <source>
        <dbReference type="Proteomes" id="UP001608902"/>
    </source>
</evidence>
<reference evidence="8 9" key="1">
    <citation type="submission" date="2024-08" db="EMBL/GenBank/DDBJ databases">
        <title>Gnathostoma spinigerum genome.</title>
        <authorList>
            <person name="Gonzalez-Bertolin B."/>
            <person name="Monzon S."/>
            <person name="Zaballos A."/>
            <person name="Jimenez P."/>
            <person name="Dekumyoy P."/>
            <person name="Varona S."/>
            <person name="Cuesta I."/>
            <person name="Sumanam S."/>
            <person name="Adisakwattana P."/>
            <person name="Gasser R.B."/>
            <person name="Hernandez-Gonzalez A."/>
            <person name="Young N.D."/>
            <person name="Perteguer M.J."/>
        </authorList>
    </citation>
    <scope>NUCLEOTIDE SEQUENCE [LARGE SCALE GENOMIC DNA]</scope>
    <source>
        <strain evidence="8">AL3</strain>
        <tissue evidence="8">Liver</tissue>
    </source>
</reference>
<proteinExistence type="predicted"/>
<dbReference type="Pfam" id="PF21257">
    <property type="entry name" value="PHD_ash2p_like"/>
    <property type="match status" value="1"/>
</dbReference>
<keyword evidence="4" id="KW-0862">Zinc</keyword>
<dbReference type="InterPro" id="IPR011011">
    <property type="entry name" value="Znf_FYVE_PHD"/>
</dbReference>
<organism evidence="8 9">
    <name type="scientific">Gnathostoma spinigerum</name>
    <dbReference type="NCBI Taxonomy" id="75299"/>
    <lineage>
        <taxon>Eukaryota</taxon>
        <taxon>Metazoa</taxon>
        <taxon>Ecdysozoa</taxon>
        <taxon>Nematoda</taxon>
        <taxon>Chromadorea</taxon>
        <taxon>Rhabditida</taxon>
        <taxon>Spirurina</taxon>
        <taxon>Gnathostomatomorpha</taxon>
        <taxon>Gnathostomatoidea</taxon>
        <taxon>Gnathostomatidae</taxon>
        <taxon>Gnathostoma</taxon>
    </lineage>
</organism>
<dbReference type="GO" id="GO:0005634">
    <property type="term" value="C:nucleus"/>
    <property type="evidence" value="ECO:0007669"/>
    <property type="project" value="UniProtKB-SubCell"/>
</dbReference>
<feature type="region of interest" description="Disordered" evidence="6">
    <location>
        <begin position="193"/>
        <end position="233"/>
    </location>
</feature>
<evidence type="ECO:0000256" key="2">
    <source>
        <dbReference type="ARBA" id="ARBA00022723"/>
    </source>
</evidence>
<dbReference type="InterPro" id="IPR019786">
    <property type="entry name" value="Zinc_finger_PHD-type_CS"/>
</dbReference>
<evidence type="ECO:0000256" key="5">
    <source>
        <dbReference type="ARBA" id="ARBA00023242"/>
    </source>
</evidence>
<evidence type="ECO:0000256" key="1">
    <source>
        <dbReference type="ARBA" id="ARBA00004123"/>
    </source>
</evidence>
<keyword evidence="9" id="KW-1185">Reference proteome</keyword>
<dbReference type="InterPro" id="IPR013320">
    <property type="entry name" value="ConA-like_dom_sf"/>
</dbReference>
<dbReference type="InterPro" id="IPR001870">
    <property type="entry name" value="B30.2/SPRY"/>
</dbReference>
<dbReference type="InterPro" id="IPR003877">
    <property type="entry name" value="SPRY_dom"/>
</dbReference>
<dbReference type="Gene3D" id="2.60.120.920">
    <property type="match status" value="1"/>
</dbReference>
<feature type="compositionally biased region" description="Basic and acidic residues" evidence="6">
    <location>
        <begin position="205"/>
        <end position="221"/>
    </location>
</feature>
<evidence type="ECO:0000256" key="3">
    <source>
        <dbReference type="ARBA" id="ARBA00022771"/>
    </source>
</evidence>
<comment type="subcellular location">
    <subcellularLocation>
        <location evidence="1">Nucleus</location>
    </subcellularLocation>
</comment>
<sequence length="571" mass="65075">MRPKGSRREIHKPVSSSVCYCDGKRELGTLELFCASCRKWFHQRCLKDLTEFYGLSFMVCYVFNCSDCSPTKKETWSPRQANFAHMCVTVLSNLTFERMKEMKEYEPTIMDHPLQKPIYFDFEKEIIPYFDKQWENLTSMTRRVKNTWHGTLMKALAKETDLFESNSTGEMFALRERNLLAIGPVHEGLRKIGKNKNASSGSLRDAIRESGEKVEDSDGPKTRGSSKRKNVDGNMNAVKKVKFTPDYSSTRIAGIASPIDFPFNREGYRYYLVEKDMNVPNRELFEQEDTVSGKPIPAHIYRVVTHPSVTLSPNDRAYQLKLSEDRLSVSGIDGYCVARATHSVCHGTWYFEVSFSSRPPESAARVGWSQALAPVQACVGYTVFSYAWRSVKGTKFHDARGKHYAETGYDLGDTVGCMISLPPSPADCDYDFASASQIPASSSYLPPSRKDLPLINFKHHYFYEEKDEVEETMRNLKPIKGSYIEYFKNGVSCGIAYQDVYEGFYFPAVSLFQGATMTCNFGPEFKYRKPPKARSMSERVEELHVEQTVADILYLVENSDKLAKEAANYMN</sequence>
<dbReference type="SMART" id="SM00449">
    <property type="entry name" value="SPRY"/>
    <property type="match status" value="1"/>
</dbReference>
<comment type="caution">
    <text evidence="8">The sequence shown here is derived from an EMBL/GenBank/DDBJ whole genome shotgun (WGS) entry which is preliminary data.</text>
</comment>
<dbReference type="SMART" id="SM00249">
    <property type="entry name" value="PHD"/>
    <property type="match status" value="1"/>
</dbReference>
<dbReference type="PANTHER" id="PTHR10598">
    <property type="entry name" value="SET1/ASH2 HISTONE METHYLTRANSFERASE COMPLEX SUBUNIT ASH2"/>
    <property type="match status" value="1"/>
</dbReference>
<evidence type="ECO:0000259" key="7">
    <source>
        <dbReference type="PROSITE" id="PS50188"/>
    </source>
</evidence>
<dbReference type="InterPro" id="IPR049455">
    <property type="entry name" value="ASH2-like_PHD"/>
</dbReference>
<protein>
    <recommendedName>
        <fullName evidence="7">B30.2/SPRY domain-containing protein</fullName>
    </recommendedName>
</protein>
<dbReference type="Proteomes" id="UP001608902">
    <property type="component" value="Unassembled WGS sequence"/>
</dbReference>
<name>A0ABD6EBS5_9BILA</name>
<dbReference type="GO" id="GO:0008270">
    <property type="term" value="F:zinc ion binding"/>
    <property type="evidence" value="ECO:0007669"/>
    <property type="project" value="UniProtKB-KW"/>
</dbReference>
<dbReference type="Pfam" id="PF00622">
    <property type="entry name" value="SPRY"/>
    <property type="match status" value="1"/>
</dbReference>
<keyword evidence="3" id="KW-0863">Zinc-finger</keyword>
<dbReference type="CDD" id="cd12872">
    <property type="entry name" value="SPRY_Ash2"/>
    <property type="match status" value="1"/>
</dbReference>
<dbReference type="InterPro" id="IPR043136">
    <property type="entry name" value="B30.2/SPRY_sf"/>
</dbReference>
<accession>A0ABD6EBS5</accession>
<evidence type="ECO:0000256" key="6">
    <source>
        <dbReference type="SAM" id="MobiDB-lite"/>
    </source>
</evidence>
<dbReference type="Pfam" id="PF21198">
    <property type="entry name" value="ASH2L-like_WH"/>
    <property type="match status" value="1"/>
</dbReference>
<evidence type="ECO:0000256" key="4">
    <source>
        <dbReference type="ARBA" id="ARBA00022833"/>
    </source>
</evidence>
<keyword evidence="2" id="KW-0479">Metal-binding</keyword>
<dbReference type="InterPro" id="IPR001965">
    <property type="entry name" value="Znf_PHD"/>
</dbReference>
<feature type="domain" description="B30.2/SPRY" evidence="7">
    <location>
        <begin position="288"/>
        <end position="474"/>
    </location>
</feature>
<dbReference type="EMBL" id="JBGFUD010002339">
    <property type="protein sequence ID" value="MFH4977489.1"/>
    <property type="molecule type" value="Genomic_DNA"/>
</dbReference>
<dbReference type="SUPFAM" id="SSF57903">
    <property type="entry name" value="FYVE/PHD zinc finger"/>
    <property type="match status" value="1"/>
</dbReference>
<dbReference type="SUPFAM" id="SSF49899">
    <property type="entry name" value="Concanavalin A-like lectins/glucanases"/>
    <property type="match status" value="1"/>
</dbReference>
<dbReference type="PROSITE" id="PS50188">
    <property type="entry name" value="B302_SPRY"/>
    <property type="match status" value="1"/>
</dbReference>
<dbReference type="InterPro" id="IPR053835">
    <property type="entry name" value="ASH2L-like_WH"/>
</dbReference>
<dbReference type="InterPro" id="IPR037353">
    <property type="entry name" value="ASH2"/>
</dbReference>
<evidence type="ECO:0000313" key="8">
    <source>
        <dbReference type="EMBL" id="MFH4977489.1"/>
    </source>
</evidence>
<gene>
    <name evidence="8" type="ORF">AB6A40_004198</name>
</gene>
<dbReference type="PROSITE" id="PS01359">
    <property type="entry name" value="ZF_PHD_1"/>
    <property type="match status" value="1"/>
</dbReference>
<dbReference type="AlphaFoldDB" id="A0ABD6EBS5"/>
<dbReference type="Gene3D" id="3.90.980.20">
    <property type="match status" value="1"/>
</dbReference>